<accession>A0A8S3VNJ6</accession>
<protein>
    <submittedName>
        <fullName evidence="3">Uncharacterized protein</fullName>
    </submittedName>
</protein>
<evidence type="ECO:0000256" key="2">
    <source>
        <dbReference type="SAM" id="MobiDB-lite"/>
    </source>
</evidence>
<feature type="coiled-coil region" evidence="1">
    <location>
        <begin position="128"/>
        <end position="155"/>
    </location>
</feature>
<proteinExistence type="predicted"/>
<feature type="region of interest" description="Disordered" evidence="2">
    <location>
        <begin position="162"/>
        <end position="218"/>
    </location>
</feature>
<feature type="region of interest" description="Disordered" evidence="2">
    <location>
        <begin position="33"/>
        <end position="56"/>
    </location>
</feature>
<name>A0A8S3VNJ6_MYTED</name>
<dbReference type="Proteomes" id="UP000683360">
    <property type="component" value="Unassembled WGS sequence"/>
</dbReference>
<keyword evidence="1" id="KW-0175">Coiled coil</keyword>
<dbReference type="OrthoDB" id="6139124at2759"/>
<evidence type="ECO:0000256" key="1">
    <source>
        <dbReference type="SAM" id="Coils"/>
    </source>
</evidence>
<feature type="compositionally biased region" description="Polar residues" evidence="2">
    <location>
        <begin position="162"/>
        <end position="184"/>
    </location>
</feature>
<comment type="caution">
    <text evidence="3">The sequence shown here is derived from an EMBL/GenBank/DDBJ whole genome shotgun (WGS) entry which is preliminary data.</text>
</comment>
<evidence type="ECO:0000313" key="4">
    <source>
        <dbReference type="Proteomes" id="UP000683360"/>
    </source>
</evidence>
<evidence type="ECO:0000313" key="3">
    <source>
        <dbReference type="EMBL" id="CAG2258086.1"/>
    </source>
</evidence>
<keyword evidence="4" id="KW-1185">Reference proteome</keyword>
<gene>
    <name evidence="3" type="ORF">MEDL_69228</name>
</gene>
<sequence length="463" mass="53074">MANTGLSCRRIAVHFGVNHTVIIRLVQRYRQTGSVEDRPRAGRPRKTTPREDRNLSRQARLKPFSSADQLRRLWPIGGRTAANVLFDQLGRKRNDRVYRERIDHLDQMRDEEVRKIYRFNKESIRFICNLLRDKLQQLTKRSQALSVELRQEKSATEICLPTSQTKEQTPSSTVRGSTARSSTAIGCKARGTTAKGSRAEGSKTAMGRNADRRTSRATTPYWKQQPINPKNFQILIQRALVTFIPELKDFRDLVTFHIGHQYSKASEKKSDIDLDVMKIHALLEEEPRGSYKVNYIVTEGGRIIDLQYDNKFTINLGEFKLLKKYRVYDEKMSLPSHALCFESAPFPLNSFEEAIGLFKNPPVVAINSITNLQDHHQGISIRGEITRINIHIKLALFIYRKIDSIRAGTFRGCRKPLQGVASDQYNYEASLHQSKVVEGEGLHDQWFLCWGQDCGQEFEGHGV</sequence>
<dbReference type="EMBL" id="CAJPWZ010003335">
    <property type="protein sequence ID" value="CAG2258086.1"/>
    <property type="molecule type" value="Genomic_DNA"/>
</dbReference>
<dbReference type="AlphaFoldDB" id="A0A8S3VNJ6"/>
<organism evidence="3 4">
    <name type="scientific">Mytilus edulis</name>
    <name type="common">Blue mussel</name>
    <dbReference type="NCBI Taxonomy" id="6550"/>
    <lineage>
        <taxon>Eukaryota</taxon>
        <taxon>Metazoa</taxon>
        <taxon>Spiralia</taxon>
        <taxon>Lophotrochozoa</taxon>
        <taxon>Mollusca</taxon>
        <taxon>Bivalvia</taxon>
        <taxon>Autobranchia</taxon>
        <taxon>Pteriomorphia</taxon>
        <taxon>Mytilida</taxon>
        <taxon>Mytiloidea</taxon>
        <taxon>Mytilidae</taxon>
        <taxon>Mytilinae</taxon>
        <taxon>Mytilus</taxon>
    </lineage>
</organism>
<reference evidence="3" key="1">
    <citation type="submission" date="2021-03" db="EMBL/GenBank/DDBJ databases">
        <authorList>
            <person name="Bekaert M."/>
        </authorList>
    </citation>
    <scope>NUCLEOTIDE SEQUENCE</scope>
</reference>
<dbReference type="SUPFAM" id="SSF46689">
    <property type="entry name" value="Homeodomain-like"/>
    <property type="match status" value="1"/>
</dbReference>
<dbReference type="InterPro" id="IPR009057">
    <property type="entry name" value="Homeodomain-like_sf"/>
</dbReference>